<dbReference type="PROSITE" id="PS51832">
    <property type="entry name" value="HD_GYP"/>
    <property type="match status" value="1"/>
</dbReference>
<keyword evidence="2" id="KW-0378">Hydrolase</keyword>
<reference evidence="2 3" key="1">
    <citation type="submission" date="2018-03" db="EMBL/GenBank/DDBJ databases">
        <title>Draft genome of Deinococcus sp. OD32.</title>
        <authorList>
            <person name="Wang X.-P."/>
            <person name="Du Z.-J."/>
        </authorList>
    </citation>
    <scope>NUCLEOTIDE SEQUENCE [LARGE SCALE GENOMIC DNA]</scope>
    <source>
        <strain evidence="2 3">OD32</strain>
    </source>
</reference>
<dbReference type="EMBL" id="PYSV01000005">
    <property type="protein sequence ID" value="PTA68466.1"/>
    <property type="molecule type" value="Genomic_DNA"/>
</dbReference>
<dbReference type="Proteomes" id="UP000240317">
    <property type="component" value="Unassembled WGS sequence"/>
</dbReference>
<dbReference type="PANTHER" id="PTHR45228:SF8">
    <property type="entry name" value="TWO-COMPONENT RESPONSE REGULATOR-RELATED"/>
    <property type="match status" value="1"/>
</dbReference>
<dbReference type="Pfam" id="PF13487">
    <property type="entry name" value="HD_5"/>
    <property type="match status" value="1"/>
</dbReference>
<dbReference type="InterPro" id="IPR006675">
    <property type="entry name" value="HDIG_dom"/>
</dbReference>
<dbReference type="PANTHER" id="PTHR45228">
    <property type="entry name" value="CYCLIC DI-GMP PHOSPHODIESTERASE TM_0186-RELATED"/>
    <property type="match status" value="1"/>
</dbReference>
<dbReference type="SUPFAM" id="SSF55781">
    <property type="entry name" value="GAF domain-like"/>
    <property type="match status" value="1"/>
</dbReference>
<dbReference type="SUPFAM" id="SSF109604">
    <property type="entry name" value="HD-domain/PDEase-like"/>
    <property type="match status" value="1"/>
</dbReference>
<dbReference type="OrthoDB" id="73633at2"/>
<proteinExistence type="predicted"/>
<evidence type="ECO:0000313" key="3">
    <source>
        <dbReference type="Proteomes" id="UP000240317"/>
    </source>
</evidence>
<dbReference type="InterPro" id="IPR052020">
    <property type="entry name" value="Cyclic_di-GMP/3'3'-cGAMP_PDE"/>
</dbReference>
<dbReference type="InterPro" id="IPR029016">
    <property type="entry name" value="GAF-like_dom_sf"/>
</dbReference>
<dbReference type="InterPro" id="IPR037522">
    <property type="entry name" value="HD_GYP_dom"/>
</dbReference>
<dbReference type="Gene3D" id="3.30.450.40">
    <property type="match status" value="1"/>
</dbReference>
<comment type="caution">
    <text evidence="2">The sequence shown here is derived from an EMBL/GenBank/DDBJ whole genome shotgun (WGS) entry which is preliminary data.</text>
</comment>
<dbReference type="SMART" id="SM00471">
    <property type="entry name" value="HDc"/>
    <property type="match status" value="1"/>
</dbReference>
<organism evidence="2 3">
    <name type="scientific">Deinococcus arcticus</name>
    <dbReference type="NCBI Taxonomy" id="2136176"/>
    <lineage>
        <taxon>Bacteria</taxon>
        <taxon>Thermotogati</taxon>
        <taxon>Deinococcota</taxon>
        <taxon>Deinococci</taxon>
        <taxon>Deinococcales</taxon>
        <taxon>Deinococcaceae</taxon>
        <taxon>Deinococcus</taxon>
    </lineage>
</organism>
<gene>
    <name evidence="2" type="ORF">C8263_06585</name>
</gene>
<name>A0A2T3W9A0_9DEIO</name>
<keyword evidence="3" id="KW-1185">Reference proteome</keyword>
<dbReference type="InterPro" id="IPR003018">
    <property type="entry name" value="GAF"/>
</dbReference>
<dbReference type="RefSeq" id="WP_107137340.1">
    <property type="nucleotide sequence ID" value="NZ_PYSV01000005.1"/>
</dbReference>
<dbReference type="AlphaFoldDB" id="A0A2T3W9A0"/>
<dbReference type="CDD" id="cd00077">
    <property type="entry name" value="HDc"/>
    <property type="match status" value="1"/>
</dbReference>
<dbReference type="Pfam" id="PF13185">
    <property type="entry name" value="GAF_2"/>
    <property type="match status" value="1"/>
</dbReference>
<dbReference type="GO" id="GO:0016787">
    <property type="term" value="F:hydrolase activity"/>
    <property type="evidence" value="ECO:0007669"/>
    <property type="project" value="UniProtKB-KW"/>
</dbReference>
<accession>A0A2T3W9A0</accession>
<feature type="domain" description="HD-GYP" evidence="1">
    <location>
        <begin position="180"/>
        <end position="376"/>
    </location>
</feature>
<evidence type="ECO:0000313" key="2">
    <source>
        <dbReference type="EMBL" id="PTA68466.1"/>
    </source>
</evidence>
<dbReference type="Gene3D" id="1.10.3210.10">
    <property type="entry name" value="Hypothetical protein af1432"/>
    <property type="match status" value="1"/>
</dbReference>
<dbReference type="InterPro" id="IPR003607">
    <property type="entry name" value="HD/PDEase_dom"/>
</dbReference>
<protein>
    <submittedName>
        <fullName evidence="2">Phosphohydrolase</fullName>
    </submittedName>
</protein>
<evidence type="ECO:0000259" key="1">
    <source>
        <dbReference type="PROSITE" id="PS51832"/>
    </source>
</evidence>
<sequence>MTGPAAYDHTPAGERAAQEMLHLTGLVLAARTLAAGVTPTLEKLVSDTAAVGSAYFQLESLDLAYRVRAATGEMPATAGMEAIAAHGLPVDTPLLQALRAGAPLFVDDTRASAVTAGFPELGVASVAAAPVRASDGRLLGAFLMHTLSPHCWQPAEVALFTLVSGTVAALSGRLAAEEDARQTREAALRALGLMLEARDGETHGHTDRVTRLALRAAQSLGWAGDHLEALRWGAYLHDIGKIAIPDAVLLKPGRLTDEEWATMRSHVEAGERFARALAFLPPVALNVIQDHHEHWSGRGYPAGKQAERISVEGRLFALCDVYDALTSERPYKRAWTHEAAVAELRAQAGQQFDPELVEVVIQAAEGAGPEDAGRALLN</sequence>
<dbReference type="NCBIfam" id="TIGR00277">
    <property type="entry name" value="HDIG"/>
    <property type="match status" value="1"/>
</dbReference>